<dbReference type="Pfam" id="PF13181">
    <property type="entry name" value="TPR_8"/>
    <property type="match status" value="1"/>
</dbReference>
<dbReference type="InterPro" id="IPR011990">
    <property type="entry name" value="TPR-like_helical_dom_sf"/>
</dbReference>
<keyword evidence="1" id="KW-0802">TPR repeat</keyword>
<dbReference type="EMBL" id="JACJQT010000126">
    <property type="protein sequence ID" value="MBD2281498.1"/>
    <property type="molecule type" value="Genomic_DNA"/>
</dbReference>
<evidence type="ECO:0000256" key="1">
    <source>
        <dbReference type="PROSITE-ProRule" id="PRU00339"/>
    </source>
</evidence>
<dbReference type="Proteomes" id="UP000606721">
    <property type="component" value="Unassembled WGS sequence"/>
</dbReference>
<reference evidence="2 3" key="1">
    <citation type="journal article" date="2020" name="ISME J.">
        <title>Comparative genomics reveals insights into cyanobacterial evolution and habitat adaptation.</title>
        <authorList>
            <person name="Chen M.Y."/>
            <person name="Teng W.K."/>
            <person name="Zhao L."/>
            <person name="Hu C.X."/>
            <person name="Zhou Y.K."/>
            <person name="Han B.P."/>
            <person name="Song L.R."/>
            <person name="Shu W.S."/>
        </authorList>
    </citation>
    <scope>NUCLEOTIDE SEQUENCE [LARGE SCALE GENOMIC DNA]</scope>
    <source>
        <strain evidence="2 3">FACHB-1040</strain>
    </source>
</reference>
<dbReference type="PROSITE" id="PS50005">
    <property type="entry name" value="TPR"/>
    <property type="match status" value="2"/>
</dbReference>
<name>A0ABR8C308_APHFL</name>
<sequence length="356" mass="39916">MKQRHLVSGNLINISNFLKLPFLTFYMVLLTCLLTTTGVKAIDITQQIHRPLNNPANKSSRNVADKLLRQGRQQLSQGFPQKTLKLSLAALEIYHSLGDLKAQGLTYDLLANTYLQLNDINNAEDAIRRQLAIARDNQDFQNQIFALNNLATLFLQKGENIAAQETLEDALVVARNIINPEGQGLSLSNLSLVAFRIGDYHKAVKIGEYALTFRRQIGDIIGEANTLNNLGDAYLAMGDYQKTIGSYSLAMQLAEKSFERPNQLRAIDGLVTANTALGRYDLALKLLDNRVKLTDSINNPAEDLKYLFVFGEIYEKMGNFTKAKDLYTQAISIAQKLEDSKQESLLVYKLNELKNR</sequence>
<dbReference type="Pfam" id="PF13424">
    <property type="entry name" value="TPR_12"/>
    <property type="match status" value="2"/>
</dbReference>
<dbReference type="Pfam" id="PF13176">
    <property type="entry name" value="TPR_7"/>
    <property type="match status" value="1"/>
</dbReference>
<evidence type="ECO:0000313" key="2">
    <source>
        <dbReference type="EMBL" id="MBD2281498.1"/>
    </source>
</evidence>
<dbReference type="SMART" id="SM00028">
    <property type="entry name" value="TPR"/>
    <property type="match status" value="5"/>
</dbReference>
<dbReference type="InterPro" id="IPR019734">
    <property type="entry name" value="TPR_rpt"/>
</dbReference>
<dbReference type="Gene3D" id="1.25.40.10">
    <property type="entry name" value="Tetratricopeptide repeat domain"/>
    <property type="match status" value="2"/>
</dbReference>
<dbReference type="RefSeq" id="WP_190384615.1">
    <property type="nucleotide sequence ID" value="NZ_JACJQT010000126.1"/>
</dbReference>
<feature type="repeat" description="TPR" evidence="1">
    <location>
        <begin position="224"/>
        <end position="257"/>
    </location>
</feature>
<feature type="repeat" description="TPR" evidence="1">
    <location>
        <begin position="304"/>
        <end position="337"/>
    </location>
</feature>
<protein>
    <submittedName>
        <fullName evidence="2">Tetratricopeptide repeat protein</fullName>
    </submittedName>
</protein>
<organism evidence="2 3">
    <name type="scientific">Aphanizomenon flos-aquae FACHB-1040</name>
    <dbReference type="NCBI Taxonomy" id="2692887"/>
    <lineage>
        <taxon>Bacteria</taxon>
        <taxon>Bacillati</taxon>
        <taxon>Cyanobacteriota</taxon>
        <taxon>Cyanophyceae</taxon>
        <taxon>Nostocales</taxon>
        <taxon>Aphanizomenonaceae</taxon>
        <taxon>Aphanizomenon</taxon>
    </lineage>
</organism>
<proteinExistence type="predicted"/>
<gene>
    <name evidence="2" type="ORF">H6F99_25490</name>
</gene>
<accession>A0ABR8C308</accession>
<dbReference type="PANTHER" id="PTHR10098">
    <property type="entry name" value="RAPSYN-RELATED"/>
    <property type="match status" value="1"/>
</dbReference>
<comment type="caution">
    <text evidence="2">The sequence shown here is derived from an EMBL/GenBank/DDBJ whole genome shotgun (WGS) entry which is preliminary data.</text>
</comment>
<evidence type="ECO:0000313" key="3">
    <source>
        <dbReference type="Proteomes" id="UP000606721"/>
    </source>
</evidence>
<keyword evidence="3" id="KW-1185">Reference proteome</keyword>
<dbReference type="SUPFAM" id="SSF48452">
    <property type="entry name" value="TPR-like"/>
    <property type="match status" value="1"/>
</dbReference>